<dbReference type="EMBL" id="FNVP01000003">
    <property type="protein sequence ID" value="SEF81540.1"/>
    <property type="molecule type" value="Genomic_DNA"/>
</dbReference>
<reference evidence="5" key="1">
    <citation type="submission" date="2016-10" db="EMBL/GenBank/DDBJ databases">
        <authorList>
            <person name="Varghese N."/>
            <person name="Submissions S."/>
        </authorList>
    </citation>
    <scope>NUCLEOTIDE SEQUENCE [LARGE SCALE GENOMIC DNA]</scope>
    <source>
        <strain evidence="5">CGMCC 1.9230</strain>
    </source>
</reference>
<sequence>MIKKNVLISGGSGFIGKHLTDLLIQKGYSVSILSRSEKQNTEEISYYKWDVANQFIEEDAVLKADYIVHLAGENIAEKRWTKKRKSEIIDSREQSTQLIYSVLKKNNKVLEAFVSASAIGIYGAINGKEICTEETPHANDFLGFTCYKWEESIDFIEYLRIRTVKIRTGLVLGKEDGFLKKLLPVFKCRLGAALGSGQQYMPWIHVDDLCNMYYHAIVTPTMVGPYNAAINDNTNNLIFSKTLAKVLGYSIWLPNVPAFLLRLAMGEMAKIVLTGKRVSSDKIENTGFHFKFKNLEEALKDCLAK</sequence>
<evidence type="ECO:0000256" key="1">
    <source>
        <dbReference type="ARBA" id="ARBA00009353"/>
    </source>
</evidence>
<dbReference type="InterPro" id="IPR010099">
    <property type="entry name" value="SDR39U1"/>
</dbReference>
<dbReference type="Pfam" id="PF08338">
    <property type="entry name" value="DUF1731"/>
    <property type="match status" value="1"/>
</dbReference>
<dbReference type="PANTHER" id="PTHR11092:SF0">
    <property type="entry name" value="EPIMERASE FAMILY PROTEIN SDR39U1"/>
    <property type="match status" value="1"/>
</dbReference>
<name>A0A1H5V2Z2_9FLAO</name>
<dbReference type="Proteomes" id="UP000236737">
    <property type="component" value="Unassembled WGS sequence"/>
</dbReference>
<keyword evidence="5" id="KW-1185">Reference proteome</keyword>
<evidence type="ECO:0000259" key="3">
    <source>
        <dbReference type="Pfam" id="PF08338"/>
    </source>
</evidence>
<dbReference type="InterPro" id="IPR036291">
    <property type="entry name" value="NAD(P)-bd_dom_sf"/>
</dbReference>
<organism evidence="4 5">
    <name type="scientific">Flavobacterium urumqiense</name>
    <dbReference type="NCBI Taxonomy" id="935224"/>
    <lineage>
        <taxon>Bacteria</taxon>
        <taxon>Pseudomonadati</taxon>
        <taxon>Bacteroidota</taxon>
        <taxon>Flavobacteriia</taxon>
        <taxon>Flavobacteriales</taxon>
        <taxon>Flavobacteriaceae</taxon>
        <taxon>Flavobacterium</taxon>
    </lineage>
</organism>
<feature type="domain" description="DUF1731" evidence="3">
    <location>
        <begin position="256"/>
        <end position="301"/>
    </location>
</feature>
<dbReference type="SUPFAM" id="SSF51735">
    <property type="entry name" value="NAD(P)-binding Rossmann-fold domains"/>
    <property type="match status" value="1"/>
</dbReference>
<dbReference type="PANTHER" id="PTHR11092">
    <property type="entry name" value="SUGAR NUCLEOTIDE EPIMERASE RELATED"/>
    <property type="match status" value="1"/>
</dbReference>
<dbReference type="NCBIfam" id="TIGR01777">
    <property type="entry name" value="yfcH"/>
    <property type="match status" value="1"/>
</dbReference>
<dbReference type="InterPro" id="IPR013549">
    <property type="entry name" value="DUF1731"/>
</dbReference>
<evidence type="ECO:0000259" key="2">
    <source>
        <dbReference type="Pfam" id="PF01370"/>
    </source>
</evidence>
<gene>
    <name evidence="4" type="ORF">SAMN04488130_10332</name>
</gene>
<dbReference type="Pfam" id="PF01370">
    <property type="entry name" value="Epimerase"/>
    <property type="match status" value="1"/>
</dbReference>
<accession>A0A1H5V2Z2</accession>
<dbReference type="Gene3D" id="3.40.50.720">
    <property type="entry name" value="NAD(P)-binding Rossmann-like Domain"/>
    <property type="match status" value="1"/>
</dbReference>
<dbReference type="InterPro" id="IPR001509">
    <property type="entry name" value="Epimerase_deHydtase"/>
</dbReference>
<protein>
    <recommendedName>
        <fullName evidence="6">TIGR01777 family protein</fullName>
    </recommendedName>
</protein>
<dbReference type="AlphaFoldDB" id="A0A1H5V2Z2"/>
<dbReference type="RefSeq" id="WP_244175196.1">
    <property type="nucleotide sequence ID" value="NZ_FNVP01000003.1"/>
</dbReference>
<evidence type="ECO:0000313" key="5">
    <source>
        <dbReference type="Proteomes" id="UP000236737"/>
    </source>
</evidence>
<comment type="similarity">
    <text evidence="1">Belongs to the NAD(P)-dependent epimerase/dehydratase family. SDR39U1 subfamily.</text>
</comment>
<evidence type="ECO:0000313" key="4">
    <source>
        <dbReference type="EMBL" id="SEF81540.1"/>
    </source>
</evidence>
<feature type="domain" description="NAD-dependent epimerase/dehydratase" evidence="2">
    <location>
        <begin position="6"/>
        <end position="221"/>
    </location>
</feature>
<evidence type="ECO:0008006" key="6">
    <source>
        <dbReference type="Google" id="ProtNLM"/>
    </source>
</evidence>
<proteinExistence type="inferred from homology"/>